<evidence type="ECO:0000313" key="7">
    <source>
        <dbReference type="EMBL" id="ABU82570.1"/>
    </source>
</evidence>
<evidence type="ECO:0000313" key="8">
    <source>
        <dbReference type="Proteomes" id="UP000000262"/>
    </source>
</evidence>
<evidence type="ECO:0000256" key="5">
    <source>
        <dbReference type="SAM" id="MobiDB-lite"/>
    </source>
</evidence>
<dbReference type="InterPro" id="IPR001387">
    <property type="entry name" value="Cro/C1-type_HTH"/>
</dbReference>
<dbReference type="HAMAP" id="MF_00584">
    <property type="entry name" value="HTH_type_cro_C1"/>
    <property type="match status" value="1"/>
</dbReference>
<evidence type="ECO:0000256" key="4">
    <source>
        <dbReference type="HAMAP-Rule" id="MF_00584"/>
    </source>
</evidence>
<keyword evidence="8" id="KW-1185">Reference proteome</keyword>
<dbReference type="PROSITE" id="PS50943">
    <property type="entry name" value="HTH_CROC1"/>
    <property type="match status" value="1"/>
</dbReference>
<evidence type="ECO:0000256" key="2">
    <source>
        <dbReference type="ARBA" id="ARBA00023125"/>
    </source>
</evidence>
<dbReference type="Gene3D" id="1.10.260.40">
    <property type="entry name" value="lambda repressor-like DNA-binding domains"/>
    <property type="match status" value="1"/>
</dbReference>
<evidence type="ECO:0000259" key="6">
    <source>
        <dbReference type="PROSITE" id="PS50943"/>
    </source>
</evidence>
<dbReference type="Pfam" id="PF26553">
    <property type="entry name" value="PDDEXK_19"/>
    <property type="match status" value="1"/>
</dbReference>
<dbReference type="CDD" id="cd00093">
    <property type="entry name" value="HTH_XRE"/>
    <property type="match status" value="1"/>
</dbReference>
<dbReference type="EMBL" id="CP000816">
    <property type="protein sequence ID" value="ABU82570.1"/>
    <property type="molecule type" value="Genomic_DNA"/>
</dbReference>
<gene>
    <name evidence="7" type="ordered locus">Igni_1394</name>
</gene>
<feature type="domain" description="HTH cro/C1-type" evidence="6">
    <location>
        <begin position="116"/>
        <end position="162"/>
    </location>
</feature>
<dbReference type="STRING" id="453591.Igni_1394"/>
<dbReference type="PhylomeDB" id="A8ACB8"/>
<dbReference type="AlphaFoldDB" id="A8ACB8"/>
<keyword evidence="2 4" id="KW-0238">DNA-binding</keyword>
<dbReference type="KEGG" id="iho:Igni_1394"/>
<sequence>MVRIVEKYKYIENGKVSDVVVRSNDDVFVVLGVENSAKVSKRKVGTLTMLAKGIGAKPLLVAKKSGDEELLEDVVYEKYGVAVVNLETFENILKGNKIYIRKKKSIFTVSIDSKRLKELCEEMGISMGELANYLGVSRKSVYDYIRGNKDVSVDTAIRLAELVGDEVLKPVNLEEFQGIELKVEPHTPLERELMEVTDSIHVPKGNVSVGGEARGVKFTAVVPHGDEELEWFAELSEIIDRMSVAVGYSDVPKTLENSKVKVTENLQQFLEALSGEPVEPEGDICSTDRGRHKGSQGN</sequence>
<dbReference type="SUPFAM" id="SSF47413">
    <property type="entry name" value="lambda repressor-like DNA-binding domains"/>
    <property type="match status" value="1"/>
</dbReference>
<dbReference type="Pfam" id="PF01381">
    <property type="entry name" value="HTH_3"/>
    <property type="match status" value="1"/>
</dbReference>
<dbReference type="HOGENOM" id="CLU_932577_0_0_2"/>
<feature type="region of interest" description="Disordered" evidence="5">
    <location>
        <begin position="277"/>
        <end position="298"/>
    </location>
</feature>
<keyword evidence="1 4" id="KW-0805">Transcription regulation</keyword>
<dbReference type="GO" id="GO:0003677">
    <property type="term" value="F:DNA binding"/>
    <property type="evidence" value="ECO:0007669"/>
    <property type="project" value="UniProtKB-KW"/>
</dbReference>
<organism evidence="7 8">
    <name type="scientific">Ignicoccus hospitalis (strain KIN4/I / DSM 18386 / JCM 14125)</name>
    <dbReference type="NCBI Taxonomy" id="453591"/>
    <lineage>
        <taxon>Archaea</taxon>
        <taxon>Thermoproteota</taxon>
        <taxon>Thermoprotei</taxon>
        <taxon>Desulfurococcales</taxon>
        <taxon>Desulfurococcaceae</taxon>
        <taxon>Ignicoccus</taxon>
    </lineage>
</organism>
<dbReference type="eggNOG" id="arCOG04152">
    <property type="taxonomic scope" value="Archaea"/>
</dbReference>
<accession>A8ACB8</accession>
<name>A8ACB8_IGNH4</name>
<evidence type="ECO:0000256" key="1">
    <source>
        <dbReference type="ARBA" id="ARBA00023015"/>
    </source>
</evidence>
<evidence type="ECO:0000256" key="3">
    <source>
        <dbReference type="ARBA" id="ARBA00023163"/>
    </source>
</evidence>
<reference evidence="7 8" key="1">
    <citation type="journal article" date="2008" name="Genome Biol.">
        <title>A genomic analysis of the archaeal system Ignicoccus hospitalis-Nanoarchaeum equitans.</title>
        <authorList>
            <person name="Podar M."/>
            <person name="Anderson I."/>
            <person name="Makarova K.S."/>
            <person name="Elkins J.G."/>
            <person name="Ivanova N."/>
            <person name="Wall M.A."/>
            <person name="Lykidis A."/>
            <person name="Mavromatis K."/>
            <person name="Sun H."/>
            <person name="Hudson M.E."/>
            <person name="Chen W."/>
            <person name="Deciu C."/>
            <person name="Hutchison D."/>
            <person name="Eads J.R."/>
            <person name="Anderson A."/>
            <person name="Fernandes F."/>
            <person name="Szeto E."/>
            <person name="Lapidus A."/>
            <person name="Kyrpides N.C."/>
            <person name="Saier M.H.Jr."/>
            <person name="Richardson P.M."/>
            <person name="Rachel R."/>
            <person name="Huber H."/>
            <person name="Eisen J.A."/>
            <person name="Koonin E.V."/>
            <person name="Keller M."/>
            <person name="Stetter K.O."/>
        </authorList>
    </citation>
    <scope>NUCLEOTIDE SEQUENCE [LARGE SCALE GENOMIC DNA]</scope>
    <source>
        <strain evidence="8">KIN4/I / DSM 18386 / JCM 14125</strain>
    </source>
</reference>
<protein>
    <recommendedName>
        <fullName evidence="4">Putative HTH-type transcriptional regulatory protein Igni_1394</fullName>
    </recommendedName>
</protein>
<dbReference type="InterPro" id="IPR010982">
    <property type="entry name" value="Lambda_DNA-bd_dom_sf"/>
</dbReference>
<dbReference type="InterPro" id="IPR020886">
    <property type="entry name" value="MTH_967-like"/>
</dbReference>
<dbReference type="Proteomes" id="UP000000262">
    <property type="component" value="Chromosome"/>
</dbReference>
<proteinExistence type="inferred from homology"/>
<keyword evidence="3 4" id="KW-0804">Transcription</keyword>
<dbReference type="GO" id="GO:0003700">
    <property type="term" value="F:DNA-binding transcription factor activity"/>
    <property type="evidence" value="ECO:0007669"/>
    <property type="project" value="UniProtKB-UniRule"/>
</dbReference>
<dbReference type="SMART" id="SM00530">
    <property type="entry name" value="HTH_XRE"/>
    <property type="match status" value="1"/>
</dbReference>
<dbReference type="InterPro" id="IPR059051">
    <property type="entry name" value="MTH_967_PDDEXK"/>
</dbReference>